<reference evidence="2" key="1">
    <citation type="submission" date="2010-04" db="EMBL/GenBank/DDBJ databases">
        <title>Complete genome sequence of Nitrosococcus halophilus Nc4, a salt-adapted, aerobic obligate ammonia-oxidizing sulfur purple bacterium.</title>
        <authorList>
            <consortium name="US DOE Joint Genome Institute"/>
            <person name="Campbell M.A."/>
            <person name="Malfatti S.A."/>
            <person name="Chain P.S.G."/>
            <person name="Heidelberg J.F."/>
            <person name="Ward B.B."/>
            <person name="Klotz M.G."/>
        </authorList>
    </citation>
    <scope>NUCLEOTIDE SEQUENCE [LARGE SCALE GENOMIC DNA]</scope>
    <source>
        <strain evidence="2">Nc4</strain>
    </source>
</reference>
<evidence type="ECO:0000313" key="1">
    <source>
        <dbReference type="EMBL" id="ADE16024.1"/>
    </source>
</evidence>
<dbReference type="EMBL" id="CP001798">
    <property type="protein sequence ID" value="ADE16024.1"/>
    <property type="molecule type" value="Genomic_DNA"/>
</dbReference>
<sequence length="61" mass="7140">MNAENPLSPRGEGLRKALRWLLEEGEITGKTIEQASRQYNLSPLEEDFLIRKFLQKRKPQD</sequence>
<name>D5BYN6_NITHN</name>
<keyword evidence="2" id="KW-1185">Reference proteome</keyword>
<dbReference type="Proteomes" id="UP000001844">
    <property type="component" value="Chromosome"/>
</dbReference>
<proteinExistence type="predicted"/>
<dbReference type="HOGENOM" id="CLU_188261_0_0_6"/>
<gene>
    <name evidence="1" type="ordered locus">Nhal_2964</name>
</gene>
<dbReference type="STRING" id="472759.Nhal_2964"/>
<dbReference type="KEGG" id="nhl:Nhal_2964"/>
<dbReference type="AlphaFoldDB" id="D5BYN6"/>
<protein>
    <submittedName>
        <fullName evidence="1">Uncharacterized protein</fullName>
    </submittedName>
</protein>
<dbReference type="RefSeq" id="WP_013033874.1">
    <property type="nucleotide sequence ID" value="NC_013960.1"/>
</dbReference>
<evidence type="ECO:0000313" key="2">
    <source>
        <dbReference type="Proteomes" id="UP000001844"/>
    </source>
</evidence>
<accession>D5BYN6</accession>
<dbReference type="OrthoDB" id="5600861at2"/>
<organism evidence="1 2">
    <name type="scientific">Nitrosococcus halophilus (strain Nc4)</name>
    <dbReference type="NCBI Taxonomy" id="472759"/>
    <lineage>
        <taxon>Bacteria</taxon>
        <taxon>Pseudomonadati</taxon>
        <taxon>Pseudomonadota</taxon>
        <taxon>Gammaproteobacteria</taxon>
        <taxon>Chromatiales</taxon>
        <taxon>Chromatiaceae</taxon>
        <taxon>Nitrosococcus</taxon>
    </lineage>
</organism>